<dbReference type="InterPro" id="IPR002695">
    <property type="entry name" value="PurH-like"/>
</dbReference>
<evidence type="ECO:0000256" key="2">
    <source>
        <dbReference type="ARBA" id="ARBA00017905"/>
    </source>
</evidence>
<dbReference type="SMART" id="SM00851">
    <property type="entry name" value="MGS"/>
    <property type="match status" value="1"/>
</dbReference>
<dbReference type="Pfam" id="PF02142">
    <property type="entry name" value="MGS"/>
    <property type="match status" value="1"/>
</dbReference>
<dbReference type="GO" id="GO:0006189">
    <property type="term" value="P:'de novo' IMP biosynthetic process"/>
    <property type="evidence" value="ECO:0007669"/>
    <property type="project" value="TreeGrafter"/>
</dbReference>
<dbReference type="Gene3D" id="3.40.50.1380">
    <property type="entry name" value="Methylglyoxal synthase-like domain"/>
    <property type="match status" value="1"/>
</dbReference>
<dbReference type="SUPFAM" id="SSF52335">
    <property type="entry name" value="Methylglyoxal synthase-like"/>
    <property type="match status" value="1"/>
</dbReference>
<dbReference type="GO" id="GO:0003937">
    <property type="term" value="F:IMP cyclohydrolase activity"/>
    <property type="evidence" value="ECO:0007669"/>
    <property type="project" value="UniProtKB-EC"/>
</dbReference>
<reference evidence="8 9" key="1">
    <citation type="submission" date="2013-11" db="EMBL/GenBank/DDBJ databases">
        <title>Draft genome of the bovine lungworm Dictyocaulus viviparus.</title>
        <authorList>
            <person name="Mitreva M."/>
        </authorList>
    </citation>
    <scope>NUCLEOTIDE SEQUENCE [LARGE SCALE GENOMIC DNA]</scope>
    <source>
        <strain evidence="8 9">HannoverDv2000</strain>
    </source>
</reference>
<dbReference type="EMBL" id="KN716226">
    <property type="protein sequence ID" value="KJH49693.1"/>
    <property type="molecule type" value="Genomic_DNA"/>
</dbReference>
<name>A0A0D8XYJ0_DICVI</name>
<dbReference type="PANTHER" id="PTHR11692">
    <property type="entry name" value="BIFUNCTIONAL PURINE BIOSYNTHESIS PROTEIN PURH"/>
    <property type="match status" value="1"/>
</dbReference>
<evidence type="ECO:0000313" key="8">
    <source>
        <dbReference type="EMBL" id="KJH49693.1"/>
    </source>
</evidence>
<evidence type="ECO:0000259" key="7">
    <source>
        <dbReference type="PROSITE" id="PS51855"/>
    </source>
</evidence>
<dbReference type="GO" id="GO:0004643">
    <property type="term" value="F:phosphoribosylaminoimidazolecarboxamide formyltransferase activity"/>
    <property type="evidence" value="ECO:0007669"/>
    <property type="project" value="UniProtKB-EC"/>
</dbReference>
<comment type="subunit">
    <text evidence="4">Homodimer. Associates with internalized INSR complexes on Golgi/endosomal membranes. Interacts with INSR; ATIC together with PRKAA2/AMPK2 and HACD3/PTPLAD1 is proposed to be part of a signaling network regulating INSR autophosphorylation and endocytosis.</text>
</comment>
<comment type="catalytic activity">
    <reaction evidence="1">
        <text>10-formyldihydrofolate + 5-amino-1-(5-phospho-beta-D-ribosyl)imidazole-4-carboxamide = 5-formamido-1-(5-phospho-D-ribosyl)imidazole-4-carboxamide + 7,8-dihydrofolate</text>
        <dbReference type="Rhea" id="RHEA:59144"/>
        <dbReference type="ChEBI" id="CHEBI:57451"/>
        <dbReference type="ChEBI" id="CHEBI:57452"/>
        <dbReference type="ChEBI" id="CHEBI:58467"/>
        <dbReference type="ChEBI" id="CHEBI:58475"/>
    </reaction>
    <physiologicalReaction direction="left-to-right" evidence="1">
        <dbReference type="Rhea" id="RHEA:59145"/>
    </physiologicalReaction>
</comment>
<proteinExistence type="predicted"/>
<accession>A0A0D8XYJ0</accession>
<evidence type="ECO:0000256" key="5">
    <source>
        <dbReference type="ARBA" id="ARBA00047515"/>
    </source>
</evidence>
<sequence length="131" mass="14684">MATEESLVVIFSVSDKTGIYKLAHGLVDCGFTIVASGGTAHVLREYGVTVKDISEITKFNEMLGGRVKTLHPAVYGGILARDTEQDRREMEVTDDCLKLIRQYGAVEASDKYRLTSQHAERYRELKWEGLE</sequence>
<dbReference type="InterPro" id="IPR036914">
    <property type="entry name" value="MGS-like_dom_sf"/>
</dbReference>
<keyword evidence="9" id="KW-1185">Reference proteome</keyword>
<dbReference type="InterPro" id="IPR011607">
    <property type="entry name" value="MGS-like_dom"/>
</dbReference>
<dbReference type="AlphaFoldDB" id="A0A0D8XYJ0"/>
<evidence type="ECO:0000256" key="6">
    <source>
        <dbReference type="ARBA" id="ARBA00048341"/>
    </source>
</evidence>
<comment type="catalytic activity">
    <reaction evidence="5">
        <text>(6R)-10-formyltetrahydrofolate + 5-amino-1-(5-phospho-beta-D-ribosyl)imidazole-4-carboxamide = 5-formamido-1-(5-phospho-D-ribosyl)imidazole-4-carboxamide + (6S)-5,6,7,8-tetrahydrofolate</text>
        <dbReference type="Rhea" id="RHEA:22192"/>
        <dbReference type="ChEBI" id="CHEBI:57453"/>
        <dbReference type="ChEBI" id="CHEBI:58467"/>
        <dbReference type="ChEBI" id="CHEBI:58475"/>
        <dbReference type="ChEBI" id="CHEBI:195366"/>
        <dbReference type="EC" id="2.1.2.3"/>
    </reaction>
    <physiologicalReaction direction="left-to-right" evidence="5">
        <dbReference type="Rhea" id="RHEA:22193"/>
    </physiologicalReaction>
</comment>
<evidence type="ECO:0000256" key="1">
    <source>
        <dbReference type="ARBA" id="ARBA00000945"/>
    </source>
</evidence>
<gene>
    <name evidence="8" type="ORF">DICVIV_04175</name>
</gene>
<dbReference type="GO" id="GO:0005829">
    <property type="term" value="C:cytosol"/>
    <property type="evidence" value="ECO:0007669"/>
    <property type="project" value="TreeGrafter"/>
</dbReference>
<dbReference type="OrthoDB" id="6017153at2759"/>
<evidence type="ECO:0000256" key="4">
    <source>
        <dbReference type="ARBA" id="ARBA00046691"/>
    </source>
</evidence>
<dbReference type="Proteomes" id="UP000053766">
    <property type="component" value="Unassembled WGS sequence"/>
</dbReference>
<organism evidence="8 9">
    <name type="scientific">Dictyocaulus viviparus</name>
    <name type="common">Bovine lungworm</name>
    <dbReference type="NCBI Taxonomy" id="29172"/>
    <lineage>
        <taxon>Eukaryota</taxon>
        <taxon>Metazoa</taxon>
        <taxon>Ecdysozoa</taxon>
        <taxon>Nematoda</taxon>
        <taxon>Chromadorea</taxon>
        <taxon>Rhabditida</taxon>
        <taxon>Rhabditina</taxon>
        <taxon>Rhabditomorpha</taxon>
        <taxon>Strongyloidea</taxon>
        <taxon>Metastrongylidae</taxon>
        <taxon>Dictyocaulus</taxon>
    </lineage>
</organism>
<evidence type="ECO:0000256" key="3">
    <source>
        <dbReference type="ARBA" id="ARBA00032307"/>
    </source>
</evidence>
<protein>
    <recommendedName>
        <fullName evidence="2">Bifunctional purine biosynthesis protein ATIC</fullName>
    </recommendedName>
    <alternativeName>
        <fullName evidence="3">AICAR transformylase/inosine monophosphate cyclohydrolase</fullName>
    </alternativeName>
</protein>
<feature type="domain" description="MGS-like" evidence="7">
    <location>
        <begin position="1"/>
        <end position="131"/>
    </location>
</feature>
<dbReference type="PROSITE" id="PS51855">
    <property type="entry name" value="MGS"/>
    <property type="match status" value="1"/>
</dbReference>
<reference evidence="9" key="2">
    <citation type="journal article" date="2016" name="Sci. Rep.">
        <title>Dictyocaulus viviparus genome, variome and transcriptome elucidate lungworm biology and support future intervention.</title>
        <authorList>
            <person name="McNulty S.N."/>
            <person name="Strube C."/>
            <person name="Rosa B.A."/>
            <person name="Martin J.C."/>
            <person name="Tyagi R."/>
            <person name="Choi Y.J."/>
            <person name="Wang Q."/>
            <person name="Hallsworth Pepin K."/>
            <person name="Zhang X."/>
            <person name="Ozersky P."/>
            <person name="Wilson R.K."/>
            <person name="Sternberg P.W."/>
            <person name="Gasser R.B."/>
            <person name="Mitreva M."/>
        </authorList>
    </citation>
    <scope>NUCLEOTIDE SEQUENCE [LARGE SCALE GENOMIC DNA]</scope>
    <source>
        <strain evidence="9">HannoverDv2000</strain>
    </source>
</reference>
<evidence type="ECO:0000313" key="9">
    <source>
        <dbReference type="Proteomes" id="UP000053766"/>
    </source>
</evidence>
<dbReference type="PANTHER" id="PTHR11692:SF0">
    <property type="entry name" value="BIFUNCTIONAL PURINE BIOSYNTHESIS PROTEIN ATIC"/>
    <property type="match status" value="1"/>
</dbReference>
<comment type="catalytic activity">
    <reaction evidence="6">
        <text>IMP + H2O = 5-formamido-1-(5-phospho-D-ribosyl)imidazole-4-carboxamide</text>
        <dbReference type="Rhea" id="RHEA:18445"/>
        <dbReference type="ChEBI" id="CHEBI:15377"/>
        <dbReference type="ChEBI" id="CHEBI:58053"/>
        <dbReference type="ChEBI" id="CHEBI:58467"/>
        <dbReference type="EC" id="3.5.4.10"/>
    </reaction>
    <physiologicalReaction direction="right-to-left" evidence="6">
        <dbReference type="Rhea" id="RHEA:18447"/>
    </physiologicalReaction>
</comment>
<dbReference type="STRING" id="29172.A0A0D8XYJ0"/>